<dbReference type="CDD" id="cd18808">
    <property type="entry name" value="SF1_C_Upf1"/>
    <property type="match status" value="1"/>
</dbReference>
<dbReference type="InterPro" id="IPR041679">
    <property type="entry name" value="DNA2/NAM7-like_C"/>
</dbReference>
<evidence type="ECO:0000259" key="3">
    <source>
        <dbReference type="Pfam" id="PF13086"/>
    </source>
</evidence>
<dbReference type="SUPFAM" id="SSF52540">
    <property type="entry name" value="P-loop containing nucleoside triphosphate hydrolases"/>
    <property type="match status" value="1"/>
</dbReference>
<dbReference type="Pfam" id="PF13086">
    <property type="entry name" value="AAA_11"/>
    <property type="match status" value="1"/>
</dbReference>
<keyword evidence="5" id="KW-0378">Hydrolase</keyword>
<accession>A0ABR4GKE7</accession>
<feature type="region of interest" description="Disordered" evidence="2">
    <location>
        <begin position="1027"/>
        <end position="1079"/>
    </location>
</feature>
<feature type="domain" description="DNA2/NAM7 helicase helicase" evidence="3">
    <location>
        <begin position="504"/>
        <end position="745"/>
    </location>
</feature>
<evidence type="ECO:0000313" key="6">
    <source>
        <dbReference type="Proteomes" id="UP001610563"/>
    </source>
</evidence>
<feature type="compositionally biased region" description="Basic residues" evidence="2">
    <location>
        <begin position="1070"/>
        <end position="1079"/>
    </location>
</feature>
<dbReference type="InterPro" id="IPR047187">
    <property type="entry name" value="SF1_C_Upf1"/>
</dbReference>
<dbReference type="PANTHER" id="PTHR10887">
    <property type="entry name" value="DNA2/NAM7 HELICASE FAMILY"/>
    <property type="match status" value="1"/>
</dbReference>
<dbReference type="Proteomes" id="UP001610563">
    <property type="component" value="Unassembled WGS sequence"/>
</dbReference>
<name>A0ABR4GKE7_9EURO</name>
<evidence type="ECO:0000256" key="2">
    <source>
        <dbReference type="SAM" id="MobiDB-lite"/>
    </source>
</evidence>
<keyword evidence="1" id="KW-0067">ATP-binding</keyword>
<dbReference type="InterPro" id="IPR041677">
    <property type="entry name" value="DNA2/NAM7_AAA_11"/>
</dbReference>
<dbReference type="EMBL" id="JBFTWV010000007">
    <property type="protein sequence ID" value="KAL2799538.1"/>
    <property type="molecule type" value="Genomic_DNA"/>
</dbReference>
<dbReference type="InterPro" id="IPR045055">
    <property type="entry name" value="DNA2/NAM7-like"/>
</dbReference>
<protein>
    <submittedName>
        <fullName evidence="5">P-loop containing nucleoside triphosphate hydrolase protein</fullName>
    </submittedName>
</protein>
<dbReference type="GO" id="GO:0016787">
    <property type="term" value="F:hydrolase activity"/>
    <property type="evidence" value="ECO:0007669"/>
    <property type="project" value="UniProtKB-KW"/>
</dbReference>
<comment type="caution">
    <text evidence="5">The sequence shown here is derived from an EMBL/GenBank/DDBJ whole genome shotgun (WGS) entry which is preliminary data.</text>
</comment>
<keyword evidence="1" id="KW-0547">Nucleotide-binding</keyword>
<feature type="domain" description="DNA2/NAM7 helicase-like C-terminal" evidence="4">
    <location>
        <begin position="756"/>
        <end position="964"/>
    </location>
</feature>
<evidence type="ECO:0000259" key="4">
    <source>
        <dbReference type="Pfam" id="PF13087"/>
    </source>
</evidence>
<organism evidence="5 6">
    <name type="scientific">Aspergillus keveii</name>
    <dbReference type="NCBI Taxonomy" id="714993"/>
    <lineage>
        <taxon>Eukaryota</taxon>
        <taxon>Fungi</taxon>
        <taxon>Dikarya</taxon>
        <taxon>Ascomycota</taxon>
        <taxon>Pezizomycotina</taxon>
        <taxon>Eurotiomycetes</taxon>
        <taxon>Eurotiomycetidae</taxon>
        <taxon>Eurotiales</taxon>
        <taxon>Aspergillaceae</taxon>
        <taxon>Aspergillus</taxon>
        <taxon>Aspergillus subgen. Nidulantes</taxon>
    </lineage>
</organism>
<feature type="compositionally biased region" description="Gly residues" evidence="2">
    <location>
        <begin position="1041"/>
        <end position="1069"/>
    </location>
</feature>
<dbReference type="InterPro" id="IPR027417">
    <property type="entry name" value="P-loop_NTPase"/>
</dbReference>
<keyword evidence="1" id="KW-0347">Helicase</keyword>
<evidence type="ECO:0000313" key="5">
    <source>
        <dbReference type="EMBL" id="KAL2799538.1"/>
    </source>
</evidence>
<dbReference type="Pfam" id="PF13087">
    <property type="entry name" value="AAA_12"/>
    <property type="match status" value="1"/>
</dbReference>
<feature type="region of interest" description="Disordered" evidence="2">
    <location>
        <begin position="153"/>
        <end position="174"/>
    </location>
</feature>
<gene>
    <name evidence="5" type="ORF">BJX66DRAFT_333019</name>
</gene>
<sequence length="1079" mass="120169">MANALPPNRFDPVANKATREKAISFFGQPQGRDIPKLARAPLSEGRLYHMTVVNRVIGESRYMQVQVNMYLDSQQPQIHISKERCIGLGDRIVFPIQNCEVRCGIEGDTTTLDQYISDEYIKEQRAKFAALGKMPLVAVWQLIPIEEPLLPFPGNDNDNEQVKPAAESSDQKAKDAAERDAIWRWLKDQDFKSLTVDLWGNYKSSYTSVGETMNWLLYLQEKLCEYRRKGWWYYREQKLIGPDVPETDVSNSDASKTDAHKRPKFCPVWLLPVKDQKESIFYRWHVRAPWFIDDNERRSIMIEGSMKERRAQIGQVLEVYSHKKLHRARLQKIDDKSYHVHVKLGAGIDEAEIINAPEVLPGTAVKFLLLEQDQAREDDEKPSSAIVVDAPTDSDLVILVDESMPERDLENPKPLLVAVYVRVNLMPIDAQLAALNEVSHITSYGDRPGNFGQGFSLERTILAHGAELDPASPYHFKLDGTRMSKLEPRICRERVNHVLQVCSLDDNQSKAFSSSVTSLVCGISLIQGPPGTGKTRTSTAIILAFACLGIRVVLAAGSNDGVNNLAESVAKTIESDPKIRSWVGEYGLIRLRTPSRQIAEVRANSVSLLARPLAGAHKSEILSKYELHNRVTSYAKAHPHDGTCQSFLSLVSRDERQALGQKGRKVLKSKYDAIVHRVVKDALIVSTTLMNSGNEDFTWLKYKVLVCDESAQCSEGESLIALKHPDLRAVILVGDPLQLPPTVISAIGKNECALYLKRSLMERLQQAGYPHTLLTRNYRNHPHIAEFLNRKVYSGLLRGFETNGVNSRVGHVWDCFTRSLHFFRGSGIEDLRRLFISVDTLATKGPNSSSWKNEGQVFAAAALLSALFDFTVPESGAKIIPDDIMVISPYKDQRAMIRDTFKSLRIQVRENLTVDASQGKEAPFVIFLMTKPSESAHSVGFVGNAARLNVALSRARDVLVTIGNFLKWDATAIRNMRTAAEGRDRLLADFLEDCSLKGHTLTWHDENTVHSPAEPSRHIPIRFHDEGLRKSDGQPARGAQSGIGRGTARGGGRGGGRGGARGGGQGGGRGRGRGRGRGM</sequence>
<dbReference type="Gene3D" id="3.40.50.300">
    <property type="entry name" value="P-loop containing nucleotide triphosphate hydrolases"/>
    <property type="match status" value="2"/>
</dbReference>
<proteinExistence type="predicted"/>
<reference evidence="5 6" key="1">
    <citation type="submission" date="2024-07" db="EMBL/GenBank/DDBJ databases">
        <title>Section-level genome sequencing and comparative genomics of Aspergillus sections Usti and Cavernicolus.</title>
        <authorList>
            <consortium name="Lawrence Berkeley National Laboratory"/>
            <person name="Nybo J.L."/>
            <person name="Vesth T.C."/>
            <person name="Theobald S."/>
            <person name="Frisvad J.C."/>
            <person name="Larsen T.O."/>
            <person name="Kjaerboelling I."/>
            <person name="Rothschild-Mancinelli K."/>
            <person name="Lyhne E.K."/>
            <person name="Kogle M.E."/>
            <person name="Barry K."/>
            <person name="Clum A."/>
            <person name="Na H."/>
            <person name="Ledsgaard L."/>
            <person name="Lin J."/>
            <person name="Lipzen A."/>
            <person name="Kuo A."/>
            <person name="Riley R."/>
            <person name="Mondo S."/>
            <person name="Labutti K."/>
            <person name="Haridas S."/>
            <person name="Pangalinan J."/>
            <person name="Salamov A.A."/>
            <person name="Simmons B.A."/>
            <person name="Magnuson J.K."/>
            <person name="Chen J."/>
            <person name="Drula E."/>
            <person name="Henrissat B."/>
            <person name="Wiebenga A."/>
            <person name="Lubbers R.J."/>
            <person name="Gomes A.C."/>
            <person name="Makela M.R."/>
            <person name="Stajich J."/>
            <person name="Grigoriev I.V."/>
            <person name="Mortensen U.H."/>
            <person name="De Vries R.P."/>
            <person name="Baker S.E."/>
            <person name="Andersen M.R."/>
        </authorList>
    </citation>
    <scope>NUCLEOTIDE SEQUENCE [LARGE SCALE GENOMIC DNA]</scope>
    <source>
        <strain evidence="5 6">CBS 209.92</strain>
    </source>
</reference>
<keyword evidence="6" id="KW-1185">Reference proteome</keyword>
<dbReference type="PANTHER" id="PTHR10887:SF495">
    <property type="entry name" value="HELICASE SENATAXIN ISOFORM X1-RELATED"/>
    <property type="match status" value="1"/>
</dbReference>
<evidence type="ECO:0000256" key="1">
    <source>
        <dbReference type="ARBA" id="ARBA00022806"/>
    </source>
</evidence>